<dbReference type="Pfam" id="PF05699">
    <property type="entry name" value="Dimer_Tnp_hAT"/>
    <property type="match status" value="1"/>
</dbReference>
<dbReference type="PANTHER" id="PTHR37162:SF1">
    <property type="entry name" value="BED-TYPE DOMAIN-CONTAINING PROTEIN"/>
    <property type="match status" value="1"/>
</dbReference>
<dbReference type="PANTHER" id="PTHR37162">
    <property type="entry name" value="HAT FAMILY DIMERISATION DOMAINCONTAINING PROTEIN-RELATED"/>
    <property type="match status" value="1"/>
</dbReference>
<proteinExistence type="predicted"/>
<dbReference type="InterPro" id="IPR008906">
    <property type="entry name" value="HATC_C_dom"/>
</dbReference>
<reference evidence="2 3" key="1">
    <citation type="submission" date="2019-08" db="EMBL/GenBank/DDBJ databases">
        <title>Whole genome of Aphis craccivora.</title>
        <authorList>
            <person name="Voronova N.V."/>
            <person name="Shulinski R.S."/>
            <person name="Bandarenka Y.V."/>
            <person name="Zhorov D.G."/>
            <person name="Warner D."/>
        </authorList>
    </citation>
    <scope>NUCLEOTIDE SEQUENCE [LARGE SCALE GENOMIC DNA]</scope>
    <source>
        <strain evidence="2">180601</strain>
        <tissue evidence="2">Whole Body</tissue>
    </source>
</reference>
<evidence type="ECO:0000313" key="3">
    <source>
        <dbReference type="Proteomes" id="UP000478052"/>
    </source>
</evidence>
<dbReference type="OrthoDB" id="6608707at2759"/>
<keyword evidence="3" id="KW-1185">Reference proteome</keyword>
<dbReference type="AlphaFoldDB" id="A0A6G0VM48"/>
<evidence type="ECO:0000259" key="1">
    <source>
        <dbReference type="Pfam" id="PF05699"/>
    </source>
</evidence>
<name>A0A6G0VM48_APHCR</name>
<gene>
    <name evidence="2" type="ORF">FWK35_00037098</name>
</gene>
<dbReference type="GO" id="GO:0046983">
    <property type="term" value="F:protein dimerization activity"/>
    <property type="evidence" value="ECO:0007669"/>
    <property type="project" value="InterPro"/>
</dbReference>
<accession>A0A6G0VM48</accession>
<feature type="non-terminal residue" evidence="2">
    <location>
        <position position="306"/>
    </location>
</feature>
<dbReference type="EMBL" id="VUJU01015090">
    <property type="protein sequence ID" value="KAF0697192.1"/>
    <property type="molecule type" value="Genomic_DNA"/>
</dbReference>
<organism evidence="2 3">
    <name type="scientific">Aphis craccivora</name>
    <name type="common">Cowpea aphid</name>
    <dbReference type="NCBI Taxonomy" id="307492"/>
    <lineage>
        <taxon>Eukaryota</taxon>
        <taxon>Metazoa</taxon>
        <taxon>Ecdysozoa</taxon>
        <taxon>Arthropoda</taxon>
        <taxon>Hexapoda</taxon>
        <taxon>Insecta</taxon>
        <taxon>Pterygota</taxon>
        <taxon>Neoptera</taxon>
        <taxon>Paraneoptera</taxon>
        <taxon>Hemiptera</taxon>
        <taxon>Sternorrhyncha</taxon>
        <taxon>Aphidomorpha</taxon>
        <taxon>Aphidoidea</taxon>
        <taxon>Aphididae</taxon>
        <taxon>Aphidini</taxon>
        <taxon>Aphis</taxon>
        <taxon>Aphis</taxon>
    </lineage>
</organism>
<dbReference type="InterPro" id="IPR012337">
    <property type="entry name" value="RNaseH-like_sf"/>
</dbReference>
<sequence length="306" mass="35495">MGCFAHIIHNAIQQAADSLPIDVESVVCKIYGYFHIYTVRVESLKEFCDFADVQYNDLLSHSKTRWLSLYPAIDRIISIYSGLKSYFLSQNTCPTVLKCFFENKTSFLWFKFVSCQLKTITSYIKKIESQNLSAIEIMMLVENLLNIIKNKREEKFLTTEVENLLEAIEEEGHITKRDFDKQSEEWHNISLEERWLSAFKHFKELNIEFDCLLIVVEFFFSLPGSNAAVERVFSLMNSTWTKSRNKLDISTVEASLIIKTSFDNMSCCQFYESILANKTLLQKVHSSAKYQTTQTFIPAENTSDTD</sequence>
<evidence type="ECO:0000313" key="2">
    <source>
        <dbReference type="EMBL" id="KAF0697192.1"/>
    </source>
</evidence>
<comment type="caution">
    <text evidence="2">The sequence shown here is derived from an EMBL/GenBank/DDBJ whole genome shotgun (WGS) entry which is preliminary data.</text>
</comment>
<feature type="domain" description="HAT C-terminal dimerisation" evidence="1">
    <location>
        <begin position="183"/>
        <end position="259"/>
    </location>
</feature>
<dbReference type="SUPFAM" id="SSF53098">
    <property type="entry name" value="Ribonuclease H-like"/>
    <property type="match status" value="1"/>
</dbReference>
<dbReference type="Proteomes" id="UP000478052">
    <property type="component" value="Unassembled WGS sequence"/>
</dbReference>
<protein>
    <submittedName>
        <fullName evidence="2">Protein FAM200B-like</fullName>
    </submittedName>
</protein>